<name>S6F127_9CLOT</name>
<proteinExistence type="predicted"/>
<dbReference type="AlphaFoldDB" id="S6F127"/>
<accession>S6F127</accession>
<organism evidence="1 2">
    <name type="scientific">Clostridium chauvoei JF4335</name>
    <dbReference type="NCBI Taxonomy" id="1351755"/>
    <lineage>
        <taxon>Bacteria</taxon>
        <taxon>Bacillati</taxon>
        <taxon>Bacillota</taxon>
        <taxon>Clostridia</taxon>
        <taxon>Eubacteriales</taxon>
        <taxon>Clostridiaceae</taxon>
        <taxon>Clostridium</taxon>
    </lineage>
</organism>
<sequence length="614" mass="70756">MDFGADPSGKKDSTVAIYNALEEAKKYNEPITINFPKGEYSIYKDYAREREYHTSNTNSIENPVKKIGILIEGQRNLTIEGNDSLFIIHGDMMTLAVVKSENINLRNFAWDFQVPTTTEMTVKNIGIENGKNYIDYFIPENFNYEIIDNEKSILWTSEKSPYTEEYYWEEKGHHNAWSVVIYNPKTEITRRYFLNEGPFNEVKSIRKLQKNIIRIIYNDKIPTGQTLGVINELCGSINRHTAGAFIYESKNTIIENVDVHYMDGFGWLTQMSENVTYDNVNFIRRKGTEKYTTSFADLIHISGAKGKITIKNSSFSHAHDDPINIHGTFTRVEEKINNRTLKLKYIHRQQGGFPQYHIGDKVAFFTRDTLESKGEMLYKVIHTSNPGENGNDLKTMIIEFDKDLPEDIDDKIENQPKYVAENVTYTPEVEIVNNLFYKIPTRGILVTTRKSVLIEGNTFKNIAMANIFLSNDSNEWYESGPIRDMVIRNNKFYIVDTGQKEWADTPGIFIHPVTLGGILPNAKKPIHKNIAIEENEFYTNNTPIVIAESVENLKIRKNKIFKEDNKEVFSFKACKNVVIEDNIYNCNGVKNVIVKDMSLEYIDNKDNDLTLIQL</sequence>
<dbReference type="SUPFAM" id="SSF51126">
    <property type="entry name" value="Pectin lyase-like"/>
    <property type="match status" value="1"/>
</dbReference>
<dbReference type="Gene3D" id="2.160.20.10">
    <property type="entry name" value="Single-stranded right-handed beta-helix, Pectin lyase-like"/>
    <property type="match status" value="2"/>
</dbReference>
<protein>
    <submittedName>
        <fullName evidence="1">Uncharacterized protein</fullName>
    </submittedName>
</protein>
<dbReference type="InterPro" id="IPR006626">
    <property type="entry name" value="PbH1"/>
</dbReference>
<dbReference type="InterPro" id="IPR011050">
    <property type="entry name" value="Pectin_lyase_fold/virulence"/>
</dbReference>
<reference evidence="2" key="1">
    <citation type="submission" date="2017-03" db="EMBL/GenBank/DDBJ databases">
        <authorList>
            <person name="Falquet L."/>
            <person name="Falquet L."/>
        </authorList>
    </citation>
    <scope>NUCLEOTIDE SEQUENCE [LARGE SCALE GENOMIC DNA]</scope>
</reference>
<gene>
    <name evidence="1" type="ORF">CCH01_19250</name>
</gene>
<keyword evidence="2" id="KW-1185">Reference proteome</keyword>
<evidence type="ECO:0000313" key="2">
    <source>
        <dbReference type="Proteomes" id="UP000190476"/>
    </source>
</evidence>
<dbReference type="Proteomes" id="UP000190476">
    <property type="component" value="Chromosome I"/>
</dbReference>
<dbReference type="STRING" id="1351755.CCH01_19250"/>
<dbReference type="SMART" id="SM00710">
    <property type="entry name" value="PbH1"/>
    <property type="match status" value="5"/>
</dbReference>
<dbReference type="InterPro" id="IPR012334">
    <property type="entry name" value="Pectin_lyas_fold"/>
</dbReference>
<evidence type="ECO:0000313" key="1">
    <source>
        <dbReference type="EMBL" id="SLK20623.1"/>
    </source>
</evidence>
<dbReference type="EMBL" id="LT799839">
    <property type="protein sequence ID" value="SLK20623.1"/>
    <property type="molecule type" value="Genomic_DNA"/>
</dbReference>